<dbReference type="EC" id="3.2.1.21" evidence="4"/>
<feature type="region of interest" description="Disordered" evidence="3">
    <location>
        <begin position="1"/>
        <end position="21"/>
    </location>
</feature>
<evidence type="ECO:0000256" key="3">
    <source>
        <dbReference type="SAM" id="MobiDB-lite"/>
    </source>
</evidence>
<gene>
    <name evidence="4" type="primary">bglH</name>
    <name evidence="4" type="ORF">HMPREF9425_0940</name>
</gene>
<name>A0ABP2KMG4_STRVE</name>
<evidence type="ECO:0000256" key="2">
    <source>
        <dbReference type="RuleBase" id="RU003690"/>
    </source>
</evidence>
<dbReference type="Proteomes" id="UP000003697">
    <property type="component" value="Unassembled WGS sequence"/>
</dbReference>
<evidence type="ECO:0000256" key="1">
    <source>
        <dbReference type="ARBA" id="ARBA00023295"/>
    </source>
</evidence>
<dbReference type="PANTHER" id="PTHR10353">
    <property type="entry name" value="GLYCOSYL HYDROLASE"/>
    <property type="match status" value="1"/>
</dbReference>
<protein>
    <submittedName>
        <fullName evidence="4">6-phospho-beta-glucosidase</fullName>
        <ecNumber evidence="4">3.2.1.21</ecNumber>
    </submittedName>
</protein>
<organism evidence="4 5">
    <name type="scientific">Streptococcus vestibularis ATCC 49124</name>
    <dbReference type="NCBI Taxonomy" id="889206"/>
    <lineage>
        <taxon>Bacteria</taxon>
        <taxon>Bacillati</taxon>
        <taxon>Bacillota</taxon>
        <taxon>Bacilli</taxon>
        <taxon>Lactobacillales</taxon>
        <taxon>Streptococcaceae</taxon>
        <taxon>Streptococcus</taxon>
    </lineage>
</organism>
<sequence length="127" mass="14594">MSVQDVTPKGGVPFEPGALNPLITEEPTPDNLKLEGIDFYHRYKEDIALLAEMDFRVFHMSIAWSRIFPNGDDAEPNEAGLAFYDKVFDELAKYGIEPLVTLSHYETPLNLAREYNGWTNRKINWFL</sequence>
<keyword evidence="5" id="KW-1185">Reference proteome</keyword>
<dbReference type="Pfam" id="PF00232">
    <property type="entry name" value="Glyco_hydro_1"/>
    <property type="match status" value="1"/>
</dbReference>
<keyword evidence="4" id="KW-0378">Hydrolase</keyword>
<accession>A0ABP2KMG4</accession>
<evidence type="ECO:0000313" key="4">
    <source>
        <dbReference type="EMBL" id="EFX96161.1"/>
    </source>
</evidence>
<evidence type="ECO:0000313" key="5">
    <source>
        <dbReference type="Proteomes" id="UP000003697"/>
    </source>
</evidence>
<dbReference type="InterPro" id="IPR001360">
    <property type="entry name" value="Glyco_hydro_1"/>
</dbReference>
<comment type="similarity">
    <text evidence="2">Belongs to the glycosyl hydrolase 1 family.</text>
</comment>
<dbReference type="GO" id="GO:0008422">
    <property type="term" value="F:beta-glucosidase activity"/>
    <property type="evidence" value="ECO:0007669"/>
    <property type="project" value="UniProtKB-EC"/>
</dbReference>
<dbReference type="RefSeq" id="WP_003097129.1">
    <property type="nucleotide sequence ID" value="NZ_GL831112.1"/>
</dbReference>
<dbReference type="SUPFAM" id="SSF51445">
    <property type="entry name" value="(Trans)glycosidases"/>
    <property type="match status" value="1"/>
</dbReference>
<reference evidence="4 5" key="1">
    <citation type="submission" date="2011-01" db="EMBL/GenBank/DDBJ databases">
        <authorList>
            <person name="Muzny D."/>
            <person name="Qin X."/>
            <person name="Buhay C."/>
            <person name="Dugan-Rocha S."/>
            <person name="Ding Y."/>
            <person name="Chen G."/>
            <person name="Hawes A."/>
            <person name="Holder M."/>
            <person name="Jhangiani S."/>
            <person name="Johnson A."/>
            <person name="Khan Z."/>
            <person name="Li Z."/>
            <person name="Liu W."/>
            <person name="Liu X."/>
            <person name="Perez L."/>
            <person name="Shen H."/>
            <person name="Wang Q."/>
            <person name="Watt J."/>
            <person name="Xi L."/>
            <person name="Xin Y."/>
            <person name="Zhou J."/>
            <person name="Deng J."/>
            <person name="Jiang H."/>
            <person name="Liu Y."/>
            <person name="Qu J."/>
            <person name="Song X.-Z."/>
            <person name="Zhang L."/>
            <person name="Villasana D."/>
            <person name="Johnson A."/>
            <person name="Liu J."/>
            <person name="Liyanage D."/>
            <person name="Lorensuhewa L."/>
            <person name="Robinson T."/>
            <person name="Song A."/>
            <person name="Song B.-B."/>
            <person name="Dinh H."/>
            <person name="Thornton R."/>
            <person name="Coyle M."/>
            <person name="Francisco L."/>
            <person name="Jackson L."/>
            <person name="Javaid M."/>
            <person name="Korchina V."/>
            <person name="Kovar C."/>
            <person name="Mata R."/>
            <person name="Mathew T."/>
            <person name="Ngo R."/>
            <person name="Nguyen L."/>
            <person name="Nguyen N."/>
            <person name="Okwuonu G."/>
            <person name="Ongeri F."/>
            <person name="Pham C."/>
            <person name="Simmons D."/>
            <person name="Wilczek-Boney K."/>
            <person name="Hale W."/>
            <person name="Jakkamsetti A."/>
            <person name="Pham P."/>
            <person name="Ruth R."/>
            <person name="San Lucas F."/>
            <person name="Warren J."/>
            <person name="Zhang J."/>
            <person name="Zhao Z."/>
            <person name="Zhou C."/>
            <person name="Zhu D."/>
            <person name="Lee S."/>
            <person name="Bess C."/>
            <person name="Blankenburg K."/>
            <person name="Forbes L."/>
            <person name="Fu Q."/>
            <person name="Gubbala S."/>
            <person name="Hirani K."/>
            <person name="Jayaseelan J.C."/>
            <person name="Lara F."/>
            <person name="Munidasa M."/>
            <person name="Palculict T."/>
            <person name="Patil S."/>
            <person name="Pu L.-L."/>
            <person name="Saada N."/>
            <person name="Tang L."/>
            <person name="Weissenberger G."/>
            <person name="Zhu Y."/>
            <person name="Hemphill L."/>
            <person name="Shang Y."/>
            <person name="Youmans B."/>
            <person name="Ayvaz T."/>
            <person name="Ross M."/>
            <person name="Santibanez J."/>
            <person name="Aqrawi P."/>
            <person name="Gross S."/>
            <person name="Joshi V."/>
            <person name="Fowler G."/>
            <person name="Nazareth L."/>
            <person name="Reid J."/>
            <person name="Worley K."/>
            <person name="Petrosino J."/>
            <person name="Highlander S."/>
            <person name="Gibbs R."/>
        </authorList>
    </citation>
    <scope>NUCLEOTIDE SEQUENCE [LARGE SCALE GENOMIC DNA]</scope>
    <source>
        <strain evidence="4 5">ATCC 49124</strain>
    </source>
</reference>
<dbReference type="InterPro" id="IPR017853">
    <property type="entry name" value="GH"/>
</dbReference>
<dbReference type="Gene3D" id="3.20.20.80">
    <property type="entry name" value="Glycosidases"/>
    <property type="match status" value="1"/>
</dbReference>
<proteinExistence type="inferred from homology"/>
<comment type="caution">
    <text evidence="4">The sequence shown here is derived from an EMBL/GenBank/DDBJ whole genome shotgun (WGS) entry which is preliminary data.</text>
</comment>
<dbReference type="EMBL" id="AEVI01000038">
    <property type="protein sequence ID" value="EFX96161.1"/>
    <property type="molecule type" value="Genomic_DNA"/>
</dbReference>
<dbReference type="PANTHER" id="PTHR10353:SF122">
    <property type="entry name" value="6-PHOSPHO-BETA-GLUCOSIDASE ASCB-RELATED"/>
    <property type="match status" value="1"/>
</dbReference>
<keyword evidence="1 4" id="KW-0326">Glycosidase</keyword>